<dbReference type="PATRIC" id="fig|324602.8.peg.1828"/>
<reference evidence="4" key="1">
    <citation type="journal article" date="2011" name="BMC Genomics">
        <title>Complete genome sequence of the filamentous anoxygenic phototrophic bacterium Chloroflexus aurantiacus.</title>
        <authorList>
            <person name="Tang K.H."/>
            <person name="Barry K."/>
            <person name="Chertkov O."/>
            <person name="Dalin E."/>
            <person name="Han C.S."/>
            <person name="Hauser L.J."/>
            <person name="Honchak B.M."/>
            <person name="Karbach L.E."/>
            <person name="Land M.L."/>
            <person name="Lapidus A."/>
            <person name="Larimer F.W."/>
            <person name="Mikhailova N."/>
            <person name="Pitluck S."/>
            <person name="Pierson B.K."/>
            <person name="Blankenship R.E."/>
        </authorList>
    </citation>
    <scope>NUCLEOTIDE SEQUENCE [LARGE SCALE GENOMIC DNA]</scope>
    <source>
        <strain evidence="4">ATCC 29366 / DSM 635 / J-10-fl</strain>
    </source>
</reference>
<dbReference type="InterPro" id="IPR001296">
    <property type="entry name" value="Glyco_trans_1"/>
</dbReference>
<dbReference type="AlphaFoldDB" id="A9WBK5"/>
<name>A9WBK5_CHLAA</name>
<evidence type="ECO:0000313" key="3">
    <source>
        <dbReference type="EMBL" id="ABY34812.1"/>
    </source>
</evidence>
<dbReference type="GO" id="GO:0016757">
    <property type="term" value="F:glycosyltransferase activity"/>
    <property type="evidence" value="ECO:0000318"/>
    <property type="project" value="GO_Central"/>
</dbReference>
<dbReference type="eggNOG" id="COG0438">
    <property type="taxonomic scope" value="Bacteria"/>
</dbReference>
<organism evidence="3 4">
    <name type="scientific">Chloroflexus aurantiacus (strain ATCC 29366 / DSM 635 / J-10-fl)</name>
    <dbReference type="NCBI Taxonomy" id="324602"/>
    <lineage>
        <taxon>Bacteria</taxon>
        <taxon>Bacillati</taxon>
        <taxon>Chloroflexota</taxon>
        <taxon>Chloroflexia</taxon>
        <taxon>Chloroflexales</taxon>
        <taxon>Chloroflexineae</taxon>
        <taxon>Chloroflexaceae</taxon>
        <taxon>Chloroflexus</taxon>
    </lineage>
</organism>
<feature type="domain" description="Glycosyltransferase subfamily 4-like N-terminal" evidence="2">
    <location>
        <begin position="15"/>
        <end position="169"/>
    </location>
</feature>
<dbReference type="Pfam" id="PF13579">
    <property type="entry name" value="Glyco_trans_4_4"/>
    <property type="match status" value="1"/>
</dbReference>
<dbReference type="RefSeq" id="WP_012257466.1">
    <property type="nucleotide sequence ID" value="NC_010175.1"/>
</dbReference>
<keyword evidence="3" id="KW-0808">Transferase</keyword>
<dbReference type="EnsemblBacteria" id="ABY34812">
    <property type="protein sequence ID" value="ABY34812"/>
    <property type="gene ID" value="Caur_1594"/>
</dbReference>
<dbReference type="Pfam" id="PF00534">
    <property type="entry name" value="Glycos_transf_1"/>
    <property type="match status" value="1"/>
</dbReference>
<dbReference type="EMBL" id="CP000909">
    <property type="protein sequence ID" value="ABY34812.1"/>
    <property type="molecule type" value="Genomic_DNA"/>
</dbReference>
<dbReference type="CAZy" id="GT4">
    <property type="family name" value="Glycosyltransferase Family 4"/>
</dbReference>
<proteinExistence type="predicted"/>
<dbReference type="SUPFAM" id="SSF53756">
    <property type="entry name" value="UDP-Glycosyltransferase/glycogen phosphorylase"/>
    <property type="match status" value="1"/>
</dbReference>
<dbReference type="CDD" id="cd03819">
    <property type="entry name" value="GT4_WavL-like"/>
    <property type="match status" value="1"/>
</dbReference>
<evidence type="ECO:0000259" key="2">
    <source>
        <dbReference type="Pfam" id="PF13579"/>
    </source>
</evidence>
<sequence>MRILFITGEYPPQPGGVGDYTQRLGQALVRNGHEALVVTVVKRKWQIWQITSDGDRALPAPAGRAGWGIGSLGRLTRLVHQLRPDWCHIQYQTGAYQMKIGVNLLPLLLRRSRLPTAITYHDLLPPYLFPKAGVVREWVTLLPARTARAVIVTNPEDETTLRAARVRPRLIPIGANIDPVLPEGYDRSIWRADLGVSDEMPLIAYFGLLSPGKGIDLLIDLIADQPAWRLLIIGGAATSPTDRVYAKTIQQRLETLSLRDRVIITGHIAAERVSAYLHACDLIVLPFRDGASLRRGSLLAALAHGCAVITTPPASPATAAALTGVVHFAAAHPESLKTAIISLLSNPNARLRLSEAARQAARRFDWQNIAAAHLELYRSL</sequence>
<evidence type="ECO:0000313" key="4">
    <source>
        <dbReference type="Proteomes" id="UP000002008"/>
    </source>
</evidence>
<dbReference type="InParanoid" id="A9WBK5"/>
<dbReference type="STRING" id="324602.Caur_1594"/>
<dbReference type="HOGENOM" id="CLU_009583_41_0_0"/>
<dbReference type="PANTHER" id="PTHR12526:SF638">
    <property type="entry name" value="SPORE COAT PROTEIN SA"/>
    <property type="match status" value="1"/>
</dbReference>
<accession>A9WBK5</accession>
<gene>
    <name evidence="3" type="ordered locus">Caur_1594</name>
</gene>
<protein>
    <submittedName>
        <fullName evidence="3">Glycosyl transferase group 1</fullName>
    </submittedName>
</protein>
<evidence type="ECO:0000259" key="1">
    <source>
        <dbReference type="Pfam" id="PF00534"/>
    </source>
</evidence>
<dbReference type="Gene3D" id="3.40.50.2000">
    <property type="entry name" value="Glycogen Phosphorylase B"/>
    <property type="match status" value="2"/>
</dbReference>
<dbReference type="InterPro" id="IPR028098">
    <property type="entry name" value="Glyco_trans_4-like_N"/>
</dbReference>
<dbReference type="Proteomes" id="UP000002008">
    <property type="component" value="Chromosome"/>
</dbReference>
<feature type="domain" description="Glycosyl transferase family 1" evidence="1">
    <location>
        <begin position="187"/>
        <end position="359"/>
    </location>
</feature>
<dbReference type="PANTHER" id="PTHR12526">
    <property type="entry name" value="GLYCOSYLTRANSFERASE"/>
    <property type="match status" value="1"/>
</dbReference>
<keyword evidence="4" id="KW-1185">Reference proteome</keyword>
<dbReference type="KEGG" id="cau:Caur_1594"/>